<dbReference type="Proteomes" id="UP001178508">
    <property type="component" value="Chromosome 10"/>
</dbReference>
<accession>A0AAV1FYP2</accession>
<reference evidence="1" key="1">
    <citation type="submission" date="2023-08" db="EMBL/GenBank/DDBJ databases">
        <authorList>
            <person name="Alioto T."/>
            <person name="Alioto T."/>
            <person name="Gomez Garrido J."/>
        </authorList>
    </citation>
    <scope>NUCLEOTIDE SEQUENCE</scope>
</reference>
<sequence length="166" mass="17923">MLIKTKIKNEQKYVKISEPSLGEFLNSAFLKFSIAPVSEGVRVFDETGTEIDADVFEEVAQQPNAGVFAISFDSDFQGTTPSDCSRGCATSAVALLDSVANSQLDLSACSADDTIILEVAACSSDDTIILDEDLSPARKWQRAEDQAKIVVEPTLNSKPAEDRNVK</sequence>
<dbReference type="EMBL" id="OY660873">
    <property type="protein sequence ID" value="CAJ1066298.1"/>
    <property type="molecule type" value="Genomic_DNA"/>
</dbReference>
<keyword evidence="2" id="KW-1185">Reference proteome</keyword>
<gene>
    <name evidence="1" type="ORF">XNOV1_A028928</name>
</gene>
<protein>
    <submittedName>
        <fullName evidence="1">Uncharacterized protein LOC117818406</fullName>
    </submittedName>
</protein>
<evidence type="ECO:0000313" key="2">
    <source>
        <dbReference type="Proteomes" id="UP001178508"/>
    </source>
</evidence>
<dbReference type="AlphaFoldDB" id="A0AAV1FYP2"/>
<proteinExistence type="predicted"/>
<name>A0AAV1FYP2_XYRNO</name>
<evidence type="ECO:0000313" key="1">
    <source>
        <dbReference type="EMBL" id="CAJ1066298.1"/>
    </source>
</evidence>
<organism evidence="1 2">
    <name type="scientific">Xyrichtys novacula</name>
    <name type="common">Pearly razorfish</name>
    <name type="synonym">Hemipteronotus novacula</name>
    <dbReference type="NCBI Taxonomy" id="13765"/>
    <lineage>
        <taxon>Eukaryota</taxon>
        <taxon>Metazoa</taxon>
        <taxon>Chordata</taxon>
        <taxon>Craniata</taxon>
        <taxon>Vertebrata</taxon>
        <taxon>Euteleostomi</taxon>
        <taxon>Actinopterygii</taxon>
        <taxon>Neopterygii</taxon>
        <taxon>Teleostei</taxon>
        <taxon>Neoteleostei</taxon>
        <taxon>Acanthomorphata</taxon>
        <taxon>Eupercaria</taxon>
        <taxon>Labriformes</taxon>
        <taxon>Labridae</taxon>
        <taxon>Xyrichtys</taxon>
    </lineage>
</organism>